<evidence type="ECO:0000313" key="2">
    <source>
        <dbReference type="Proteomes" id="UP001163603"/>
    </source>
</evidence>
<comment type="caution">
    <text evidence="1">The sequence shown here is derived from an EMBL/GenBank/DDBJ whole genome shotgun (WGS) entry which is preliminary data.</text>
</comment>
<keyword evidence="2" id="KW-1185">Reference proteome</keyword>
<protein>
    <submittedName>
        <fullName evidence="1">Uncharacterized protein</fullName>
    </submittedName>
</protein>
<organism evidence="1 2">
    <name type="scientific">Pistacia integerrima</name>
    <dbReference type="NCBI Taxonomy" id="434235"/>
    <lineage>
        <taxon>Eukaryota</taxon>
        <taxon>Viridiplantae</taxon>
        <taxon>Streptophyta</taxon>
        <taxon>Embryophyta</taxon>
        <taxon>Tracheophyta</taxon>
        <taxon>Spermatophyta</taxon>
        <taxon>Magnoliopsida</taxon>
        <taxon>eudicotyledons</taxon>
        <taxon>Gunneridae</taxon>
        <taxon>Pentapetalae</taxon>
        <taxon>rosids</taxon>
        <taxon>malvids</taxon>
        <taxon>Sapindales</taxon>
        <taxon>Anacardiaceae</taxon>
        <taxon>Pistacia</taxon>
    </lineage>
</organism>
<name>A0ACC0XSH1_9ROSI</name>
<reference evidence="2" key="1">
    <citation type="journal article" date="2023" name="G3 (Bethesda)">
        <title>Genome assembly and association tests identify interacting loci associated with vigor, precocity, and sex in interspecific pistachio rootstocks.</title>
        <authorList>
            <person name="Palmer W."/>
            <person name="Jacygrad E."/>
            <person name="Sagayaradj S."/>
            <person name="Cavanaugh K."/>
            <person name="Han R."/>
            <person name="Bertier L."/>
            <person name="Beede B."/>
            <person name="Kafkas S."/>
            <person name="Golino D."/>
            <person name="Preece J."/>
            <person name="Michelmore R."/>
        </authorList>
    </citation>
    <scope>NUCLEOTIDE SEQUENCE [LARGE SCALE GENOMIC DNA]</scope>
</reference>
<evidence type="ECO:0000313" key="1">
    <source>
        <dbReference type="EMBL" id="KAJ0021628.1"/>
    </source>
</evidence>
<gene>
    <name evidence="1" type="ORF">Pint_32634</name>
</gene>
<dbReference type="EMBL" id="CM047746">
    <property type="protein sequence ID" value="KAJ0021628.1"/>
    <property type="molecule type" value="Genomic_DNA"/>
</dbReference>
<accession>A0ACC0XSH1</accession>
<proteinExistence type="predicted"/>
<dbReference type="Proteomes" id="UP001163603">
    <property type="component" value="Chromosome 11"/>
</dbReference>
<sequence>MISDFKALRLLVASVVSESALTNAFLREPNPYFN</sequence>